<feature type="region of interest" description="Disordered" evidence="1">
    <location>
        <begin position="62"/>
        <end position="107"/>
    </location>
</feature>
<evidence type="ECO:0000256" key="1">
    <source>
        <dbReference type="SAM" id="MobiDB-lite"/>
    </source>
</evidence>
<proteinExistence type="predicted"/>
<evidence type="ECO:0000313" key="3">
    <source>
        <dbReference type="Proteomes" id="UP000009183"/>
    </source>
</evidence>
<dbReference type="InParanoid" id="D7TLE8"/>
<dbReference type="Proteomes" id="UP000009183">
    <property type="component" value="Chromosome 18, unordered"/>
</dbReference>
<protein>
    <submittedName>
        <fullName evidence="2">Uncharacterized protein</fullName>
    </submittedName>
</protein>
<dbReference type="AlphaFoldDB" id="D7TLE8"/>
<dbReference type="EMBL" id="FN595996">
    <property type="protein sequence ID" value="CBI31320.3"/>
    <property type="molecule type" value="Genomic_DNA"/>
</dbReference>
<dbReference type="HOGENOM" id="CLU_2214806_0_0_1"/>
<keyword evidence="3" id="KW-1185">Reference proteome</keyword>
<organism evidence="2 3">
    <name type="scientific">Vitis vinifera</name>
    <name type="common">Grape</name>
    <dbReference type="NCBI Taxonomy" id="29760"/>
    <lineage>
        <taxon>Eukaryota</taxon>
        <taxon>Viridiplantae</taxon>
        <taxon>Streptophyta</taxon>
        <taxon>Embryophyta</taxon>
        <taxon>Tracheophyta</taxon>
        <taxon>Spermatophyta</taxon>
        <taxon>Magnoliopsida</taxon>
        <taxon>eudicotyledons</taxon>
        <taxon>Gunneridae</taxon>
        <taxon>Pentapetalae</taxon>
        <taxon>rosids</taxon>
        <taxon>Vitales</taxon>
        <taxon>Vitaceae</taxon>
        <taxon>Viteae</taxon>
        <taxon>Vitis</taxon>
    </lineage>
</organism>
<reference evidence="3" key="1">
    <citation type="journal article" date="2007" name="Nature">
        <title>The grapevine genome sequence suggests ancestral hexaploidization in major angiosperm phyla.</title>
        <authorList>
            <consortium name="The French-Italian Public Consortium for Grapevine Genome Characterization."/>
            <person name="Jaillon O."/>
            <person name="Aury J.-M."/>
            <person name="Noel B."/>
            <person name="Policriti A."/>
            <person name="Clepet C."/>
            <person name="Casagrande A."/>
            <person name="Choisne N."/>
            <person name="Aubourg S."/>
            <person name="Vitulo N."/>
            <person name="Jubin C."/>
            <person name="Vezzi A."/>
            <person name="Legeai F."/>
            <person name="Hugueney P."/>
            <person name="Dasilva C."/>
            <person name="Horner D."/>
            <person name="Mica E."/>
            <person name="Jublot D."/>
            <person name="Poulain J."/>
            <person name="Bruyere C."/>
            <person name="Billault A."/>
            <person name="Segurens B."/>
            <person name="Gouyvenoux M."/>
            <person name="Ugarte E."/>
            <person name="Cattonaro F."/>
            <person name="Anthouard V."/>
            <person name="Vico V."/>
            <person name="Del Fabbro C."/>
            <person name="Alaux M."/>
            <person name="Di Gaspero G."/>
            <person name="Dumas V."/>
            <person name="Felice N."/>
            <person name="Paillard S."/>
            <person name="Juman I."/>
            <person name="Moroldo M."/>
            <person name="Scalabrin S."/>
            <person name="Canaguier A."/>
            <person name="Le Clainche I."/>
            <person name="Malacrida G."/>
            <person name="Durand E."/>
            <person name="Pesole G."/>
            <person name="Laucou V."/>
            <person name="Chatelet P."/>
            <person name="Merdinoglu D."/>
            <person name="Delledonne M."/>
            <person name="Pezzotti M."/>
            <person name="Lecharny A."/>
            <person name="Scarpelli C."/>
            <person name="Artiguenave F."/>
            <person name="Pe M.E."/>
            <person name="Valle G."/>
            <person name="Morgante M."/>
            <person name="Caboche M."/>
            <person name="Adam-Blondon A.-F."/>
            <person name="Weissenbach J."/>
            <person name="Quetier F."/>
            <person name="Wincker P."/>
        </authorList>
    </citation>
    <scope>NUCLEOTIDE SEQUENCE [LARGE SCALE GENOMIC DNA]</scope>
    <source>
        <strain evidence="3">cv. Pinot noir / PN40024</strain>
    </source>
</reference>
<name>D7TLE8_VITVI</name>
<gene>
    <name evidence="2" type="ordered locus">VIT_18s0001g05760</name>
</gene>
<sequence>MPNQLLKASRLFEDQFYIDTFFIETKPRYDPSSLSFSPAANSIGITSTFSNSNEELFSETNLRGLLSSPRESTTKTTPHPFESRLVPQKEGEEATRVPKEEIEKEKK</sequence>
<evidence type="ECO:0000313" key="2">
    <source>
        <dbReference type="EMBL" id="CBI31320.3"/>
    </source>
</evidence>
<accession>D7TLE8</accession>
<dbReference type="PaxDb" id="29760-VIT_18s0001g05760.t01"/>
<feature type="compositionally biased region" description="Basic and acidic residues" evidence="1">
    <location>
        <begin position="87"/>
        <end position="107"/>
    </location>
</feature>